<evidence type="ECO:0000256" key="3">
    <source>
        <dbReference type="ARBA" id="ARBA00023239"/>
    </source>
</evidence>
<comment type="cofactor">
    <cofactor evidence="1 5">
        <name>pyridoxal 5'-phosphate</name>
        <dbReference type="ChEBI" id="CHEBI:597326"/>
    </cofactor>
</comment>
<keyword evidence="2 5" id="KW-0663">Pyridoxal phosphate</keyword>
<dbReference type="SUPFAM" id="SSF53383">
    <property type="entry name" value="PLP-dependent transferases"/>
    <property type="match status" value="1"/>
</dbReference>
<accession>A0ABV7G0Q9</accession>
<comment type="similarity">
    <text evidence="4">Belongs to the group II decarboxylase family. Sphingosine-1-phosphate lyase subfamily.</text>
</comment>
<dbReference type="Gene3D" id="3.90.1150.10">
    <property type="entry name" value="Aspartate Aminotransferase, domain 1"/>
    <property type="match status" value="1"/>
</dbReference>
<protein>
    <submittedName>
        <fullName evidence="6">Pyridoxal-dependent decarboxylase</fullName>
    </submittedName>
</protein>
<dbReference type="InterPro" id="IPR015421">
    <property type="entry name" value="PyrdxlP-dep_Trfase_major"/>
</dbReference>
<evidence type="ECO:0000313" key="6">
    <source>
        <dbReference type="EMBL" id="MFC3125443.1"/>
    </source>
</evidence>
<keyword evidence="7" id="KW-1185">Reference proteome</keyword>
<name>A0ABV7G0Q9_9PROT</name>
<gene>
    <name evidence="6" type="ORF">ACFOD4_10255</name>
</gene>
<proteinExistence type="inferred from homology"/>
<keyword evidence="3 5" id="KW-0456">Lyase</keyword>
<evidence type="ECO:0000313" key="7">
    <source>
        <dbReference type="Proteomes" id="UP001595593"/>
    </source>
</evidence>
<dbReference type="InterPro" id="IPR002129">
    <property type="entry name" value="PyrdxlP-dep_de-COase"/>
</dbReference>
<sequence length="340" mass="35898">MEEEVIGMTLDLFHGPEEATGTMTSGGTESILLAVKACRDAARAHRGDAMHRGNLVLPSTAHPAFDKAALLMDLPVRRISVGVDLRADVAAMGAAVDADTIMLVGSVPCFPYGVVDPLPALSELALSCEVWLHVDACVGGYFAPFAREVGRPIPSFDFDLPGVMSLSADLHKFGFCPKPASTVFFRTAGPVAERGFDLDVWPSGRFTTATFVGTRPGGGVAGAWAVLNHLGREGYRALATRLLTMRDAYVAGIEAIPGLQIHGVPDLSILAFGGPKLDMGQVAAGMSARGWVPGMVREPPGLHAMMSLLHEPSREAYLSDLQASVAEASTRSGQSIRAVY</sequence>
<evidence type="ECO:0000256" key="1">
    <source>
        <dbReference type="ARBA" id="ARBA00001933"/>
    </source>
</evidence>
<dbReference type="PANTHER" id="PTHR42735:SF6">
    <property type="entry name" value="SPHINGOSINE-1-PHOSPHATE LYASE 1"/>
    <property type="match status" value="1"/>
</dbReference>
<evidence type="ECO:0000256" key="2">
    <source>
        <dbReference type="ARBA" id="ARBA00022898"/>
    </source>
</evidence>
<dbReference type="RefSeq" id="WP_379596355.1">
    <property type="nucleotide sequence ID" value="NZ_JBHRTN010000009.1"/>
</dbReference>
<evidence type="ECO:0000256" key="5">
    <source>
        <dbReference type="RuleBase" id="RU000382"/>
    </source>
</evidence>
<dbReference type="InterPro" id="IPR015424">
    <property type="entry name" value="PyrdxlP-dep_Trfase"/>
</dbReference>
<dbReference type="InterPro" id="IPR050477">
    <property type="entry name" value="GrpII_AminoAcid_Decarb"/>
</dbReference>
<dbReference type="InterPro" id="IPR015422">
    <property type="entry name" value="PyrdxlP-dep_Trfase_small"/>
</dbReference>
<organism evidence="6 7">
    <name type="scientific">Teichococcus globiformis</name>
    <dbReference type="NCBI Taxonomy" id="2307229"/>
    <lineage>
        <taxon>Bacteria</taxon>
        <taxon>Pseudomonadati</taxon>
        <taxon>Pseudomonadota</taxon>
        <taxon>Alphaproteobacteria</taxon>
        <taxon>Acetobacterales</taxon>
        <taxon>Roseomonadaceae</taxon>
        <taxon>Roseomonas</taxon>
    </lineage>
</organism>
<comment type="caution">
    <text evidence="6">The sequence shown here is derived from an EMBL/GenBank/DDBJ whole genome shotgun (WGS) entry which is preliminary data.</text>
</comment>
<dbReference type="Proteomes" id="UP001595593">
    <property type="component" value="Unassembled WGS sequence"/>
</dbReference>
<dbReference type="EMBL" id="JBHRTN010000009">
    <property type="protein sequence ID" value="MFC3125443.1"/>
    <property type="molecule type" value="Genomic_DNA"/>
</dbReference>
<reference evidence="7" key="1">
    <citation type="journal article" date="2019" name="Int. J. Syst. Evol. Microbiol.">
        <title>The Global Catalogue of Microorganisms (GCM) 10K type strain sequencing project: providing services to taxonomists for standard genome sequencing and annotation.</title>
        <authorList>
            <consortium name="The Broad Institute Genomics Platform"/>
            <consortium name="The Broad Institute Genome Sequencing Center for Infectious Disease"/>
            <person name="Wu L."/>
            <person name="Ma J."/>
        </authorList>
    </citation>
    <scope>NUCLEOTIDE SEQUENCE [LARGE SCALE GENOMIC DNA]</scope>
    <source>
        <strain evidence="7">KCTC 52094</strain>
    </source>
</reference>
<evidence type="ECO:0000256" key="4">
    <source>
        <dbReference type="ARBA" id="ARBA00038302"/>
    </source>
</evidence>
<dbReference type="PANTHER" id="PTHR42735">
    <property type="match status" value="1"/>
</dbReference>
<dbReference type="Pfam" id="PF00282">
    <property type="entry name" value="Pyridoxal_deC"/>
    <property type="match status" value="1"/>
</dbReference>
<dbReference type="Gene3D" id="3.40.640.10">
    <property type="entry name" value="Type I PLP-dependent aspartate aminotransferase-like (Major domain)"/>
    <property type="match status" value="1"/>
</dbReference>